<evidence type="ECO:0000256" key="1">
    <source>
        <dbReference type="ARBA" id="ARBA00001164"/>
    </source>
</evidence>
<dbReference type="GO" id="GO:0004640">
    <property type="term" value="F:phosphoribosylanthranilate isomerase activity"/>
    <property type="evidence" value="ECO:0007669"/>
    <property type="project" value="UniProtKB-EC"/>
</dbReference>
<dbReference type="SUPFAM" id="SSF51366">
    <property type="entry name" value="Ribulose-phoshate binding barrel"/>
    <property type="match status" value="2"/>
</dbReference>
<dbReference type="Gene3D" id="3.20.20.70">
    <property type="entry name" value="Aldolase class I"/>
    <property type="match status" value="2"/>
</dbReference>
<dbReference type="Pfam" id="PF00218">
    <property type="entry name" value="IGPS"/>
    <property type="match status" value="1"/>
</dbReference>
<evidence type="ECO:0000313" key="22">
    <source>
        <dbReference type="Proteomes" id="UP000054279"/>
    </source>
</evidence>
<dbReference type="EMBL" id="KN837201">
    <property type="protein sequence ID" value="KIJ34297.1"/>
    <property type="molecule type" value="Genomic_DNA"/>
</dbReference>
<keyword evidence="11" id="KW-0210">Decarboxylase</keyword>
<dbReference type="CDD" id="cd00405">
    <property type="entry name" value="PRAI"/>
    <property type="match status" value="1"/>
</dbReference>
<dbReference type="GO" id="GO:0000162">
    <property type="term" value="P:L-tryptophan biosynthetic process"/>
    <property type="evidence" value="ECO:0007669"/>
    <property type="project" value="UniProtKB-UniPathway"/>
</dbReference>
<dbReference type="OrthoDB" id="524799at2759"/>
<evidence type="ECO:0000256" key="7">
    <source>
        <dbReference type="ARBA" id="ARBA00012362"/>
    </source>
</evidence>
<keyword evidence="22" id="KW-1185">Reference proteome</keyword>
<dbReference type="GO" id="GO:0004049">
    <property type="term" value="F:anthranilate synthase activity"/>
    <property type="evidence" value="ECO:0007669"/>
    <property type="project" value="UniProtKB-EC"/>
</dbReference>
<evidence type="ECO:0000256" key="16">
    <source>
        <dbReference type="ARBA" id="ARBA00023239"/>
    </source>
</evidence>
<dbReference type="PANTHER" id="PTHR22854">
    <property type="entry name" value="TRYPTOPHAN BIOSYNTHESIS PROTEIN"/>
    <property type="match status" value="1"/>
</dbReference>
<evidence type="ECO:0000256" key="5">
    <source>
        <dbReference type="ARBA" id="ARBA00004873"/>
    </source>
</evidence>
<comment type="catalytic activity">
    <reaction evidence="1">
        <text>N-(5-phospho-beta-D-ribosyl)anthranilate = 1-(2-carboxyphenylamino)-1-deoxy-D-ribulose 5-phosphate</text>
        <dbReference type="Rhea" id="RHEA:21540"/>
        <dbReference type="ChEBI" id="CHEBI:18277"/>
        <dbReference type="ChEBI" id="CHEBI:58613"/>
        <dbReference type="EC" id="5.3.1.24"/>
    </reaction>
</comment>
<evidence type="ECO:0000256" key="14">
    <source>
        <dbReference type="ARBA" id="ARBA00023141"/>
    </source>
</evidence>
<comment type="pathway">
    <text evidence="3">Amino-acid biosynthesis; L-tryptophan biosynthesis; L-tryptophan from chorismate: step 3/5.</text>
</comment>
<feature type="domain" description="N-(5'phosphoribosyl) anthranilate isomerase (PRAI)" evidence="20">
    <location>
        <begin position="341"/>
        <end position="524"/>
    </location>
</feature>
<evidence type="ECO:0000259" key="20">
    <source>
        <dbReference type="Pfam" id="PF00697"/>
    </source>
</evidence>
<keyword evidence="17" id="KW-0511">Multifunctional enzyme</keyword>
<evidence type="ECO:0000256" key="11">
    <source>
        <dbReference type="ARBA" id="ARBA00022793"/>
    </source>
</evidence>
<evidence type="ECO:0000256" key="6">
    <source>
        <dbReference type="ARBA" id="ARBA00012266"/>
    </source>
</evidence>
<comment type="catalytic activity">
    <reaction evidence="2">
        <text>1-(2-carboxyphenylamino)-1-deoxy-D-ribulose 5-phosphate + H(+) = (1S,2R)-1-C-(indol-3-yl)glycerol 3-phosphate + CO2 + H2O</text>
        <dbReference type="Rhea" id="RHEA:23476"/>
        <dbReference type="ChEBI" id="CHEBI:15377"/>
        <dbReference type="ChEBI" id="CHEBI:15378"/>
        <dbReference type="ChEBI" id="CHEBI:16526"/>
        <dbReference type="ChEBI" id="CHEBI:58613"/>
        <dbReference type="ChEBI" id="CHEBI:58866"/>
        <dbReference type="EC" id="4.1.1.48"/>
    </reaction>
</comment>
<dbReference type="EC" id="4.1.3.27" evidence="6"/>
<keyword evidence="14" id="KW-0057">Aromatic amino acid biosynthesis</keyword>
<dbReference type="FunFam" id="3.20.20.70:FF:000136">
    <property type="entry name" value="Multifunctional tryptophan biosynthesis protein"/>
    <property type="match status" value="1"/>
</dbReference>
<evidence type="ECO:0000256" key="18">
    <source>
        <dbReference type="ARBA" id="ARBA00047683"/>
    </source>
</evidence>
<sequence>MSSSQRLPTILEKIHEQRLKDIEQAKSTPGTRPTDLETLLSLNVSPPQIALVPRLRQTPGRPALMAEVKRASPSKGDIAPNANAAQQALSYALAGASVISVLTEPKWFKGSLLDMRLARQAIDNLPNRPAILRKDFIVDEYQIQEARLFGADTVLLIVAMLPIPRLKLLYAYAKKLEMEPLVEVNNAEEMKSALDLGAKVIGVNNRNLHNFEVDMGTTTRLVDMVKDRDVILCALSGIQSNQDVQGYIQQGVSAVLVGESLMRAPDPGAFIRYLLDIPEPAPKDVLYKPLVKVSGVKTPEFAIAVAEAGADFVGIAFAPNSRGRVSLSEGAKIGGAIRQYRASAFQDSPTSEKASKDHPVNEPWFALHASRLSNSLSYGAPLLVGIFQGQSLDEILEAVSVAQLDLVQLQGSEPIQWAQHIPVPVIRAFHVRPDDGGSLYEVTRPGLHHFLLFDSVGKETVAWEAIKNVVEEGKVKGKGEKLPVILAGGLTTQNVSEIVRTAKPWAVDITEAIENDLENVKAFIKAAKAV</sequence>
<dbReference type="PANTHER" id="PTHR22854:SF2">
    <property type="entry name" value="INDOLE-3-GLYCEROL-PHOSPHATE SYNTHASE"/>
    <property type="match status" value="1"/>
</dbReference>
<reference evidence="21 22" key="1">
    <citation type="submission" date="2014-06" db="EMBL/GenBank/DDBJ databases">
        <title>Evolutionary Origins and Diversification of the Mycorrhizal Mutualists.</title>
        <authorList>
            <consortium name="DOE Joint Genome Institute"/>
            <consortium name="Mycorrhizal Genomics Consortium"/>
            <person name="Kohler A."/>
            <person name="Kuo A."/>
            <person name="Nagy L.G."/>
            <person name="Floudas D."/>
            <person name="Copeland A."/>
            <person name="Barry K.W."/>
            <person name="Cichocki N."/>
            <person name="Veneault-Fourrey C."/>
            <person name="LaButti K."/>
            <person name="Lindquist E.A."/>
            <person name="Lipzen A."/>
            <person name="Lundell T."/>
            <person name="Morin E."/>
            <person name="Murat C."/>
            <person name="Riley R."/>
            <person name="Ohm R."/>
            <person name="Sun H."/>
            <person name="Tunlid A."/>
            <person name="Henrissat B."/>
            <person name="Grigoriev I.V."/>
            <person name="Hibbett D.S."/>
            <person name="Martin F."/>
        </authorList>
    </citation>
    <scope>NUCLEOTIDE SEQUENCE [LARGE SCALE GENOMIC DNA]</scope>
    <source>
        <strain evidence="21 22">SS14</strain>
    </source>
</reference>
<comment type="pathway">
    <text evidence="4">Amino-acid biosynthesis; L-tryptophan biosynthesis; L-tryptophan from chorismate: step 4/5.</text>
</comment>
<gene>
    <name evidence="21" type="ORF">M422DRAFT_35136</name>
</gene>
<keyword evidence="16" id="KW-0456">Lyase</keyword>
<evidence type="ECO:0000256" key="15">
    <source>
        <dbReference type="ARBA" id="ARBA00023235"/>
    </source>
</evidence>
<feature type="domain" description="Indole-3-glycerol phosphate synthase" evidence="19">
    <location>
        <begin position="11"/>
        <end position="274"/>
    </location>
</feature>
<dbReference type="Proteomes" id="UP000054279">
    <property type="component" value="Unassembled WGS sequence"/>
</dbReference>
<organism evidence="21 22">
    <name type="scientific">Sphaerobolus stellatus (strain SS14)</name>
    <dbReference type="NCBI Taxonomy" id="990650"/>
    <lineage>
        <taxon>Eukaryota</taxon>
        <taxon>Fungi</taxon>
        <taxon>Dikarya</taxon>
        <taxon>Basidiomycota</taxon>
        <taxon>Agaricomycotina</taxon>
        <taxon>Agaricomycetes</taxon>
        <taxon>Phallomycetidae</taxon>
        <taxon>Geastrales</taxon>
        <taxon>Sphaerobolaceae</taxon>
        <taxon>Sphaerobolus</taxon>
    </lineage>
</organism>
<keyword evidence="10" id="KW-0028">Amino-acid biosynthesis</keyword>
<evidence type="ECO:0000256" key="3">
    <source>
        <dbReference type="ARBA" id="ARBA00004664"/>
    </source>
</evidence>
<dbReference type="InterPro" id="IPR001240">
    <property type="entry name" value="PRAI_dom"/>
</dbReference>
<dbReference type="HAMAP" id="MF_00135">
    <property type="entry name" value="PRAI"/>
    <property type="match status" value="1"/>
</dbReference>
<dbReference type="InterPro" id="IPR013785">
    <property type="entry name" value="Aldolase_TIM"/>
</dbReference>
<dbReference type="PROSITE" id="PS00614">
    <property type="entry name" value="IGPS"/>
    <property type="match status" value="1"/>
</dbReference>
<comment type="pathway">
    <text evidence="5">Amino-acid biosynthesis; L-tryptophan biosynthesis; L-tryptophan from chorismate: step 1/5.</text>
</comment>
<dbReference type="HOGENOM" id="CLU_007713_2_2_1"/>
<dbReference type="AlphaFoldDB" id="A0A0C9UYC1"/>
<protein>
    <recommendedName>
        <fullName evidence="9">Multifunctional tryptophan biosynthesis protein</fullName>
        <ecNumber evidence="7">4.1.1.48</ecNumber>
        <ecNumber evidence="6">4.1.3.27</ecNumber>
        <ecNumber evidence="8">5.3.1.24</ecNumber>
    </recommendedName>
</protein>
<accession>A0A0C9UYC1</accession>
<evidence type="ECO:0000256" key="9">
    <source>
        <dbReference type="ARBA" id="ARBA00018819"/>
    </source>
</evidence>
<evidence type="ECO:0000256" key="4">
    <source>
        <dbReference type="ARBA" id="ARBA00004696"/>
    </source>
</evidence>
<dbReference type="InterPro" id="IPR011060">
    <property type="entry name" value="RibuloseP-bd_barrel"/>
</dbReference>
<evidence type="ECO:0000259" key="19">
    <source>
        <dbReference type="Pfam" id="PF00218"/>
    </source>
</evidence>
<evidence type="ECO:0000256" key="12">
    <source>
        <dbReference type="ARBA" id="ARBA00022822"/>
    </source>
</evidence>
<keyword evidence="15" id="KW-0413">Isomerase</keyword>
<evidence type="ECO:0000256" key="17">
    <source>
        <dbReference type="ARBA" id="ARBA00023268"/>
    </source>
</evidence>
<keyword evidence="13" id="KW-0315">Glutamine amidotransferase</keyword>
<comment type="catalytic activity">
    <reaction evidence="18">
        <text>chorismate + L-glutamine = anthranilate + pyruvate + L-glutamate + H(+)</text>
        <dbReference type="Rhea" id="RHEA:21732"/>
        <dbReference type="ChEBI" id="CHEBI:15361"/>
        <dbReference type="ChEBI" id="CHEBI:15378"/>
        <dbReference type="ChEBI" id="CHEBI:16567"/>
        <dbReference type="ChEBI" id="CHEBI:29748"/>
        <dbReference type="ChEBI" id="CHEBI:29985"/>
        <dbReference type="ChEBI" id="CHEBI:58359"/>
        <dbReference type="EC" id="4.1.3.27"/>
    </reaction>
</comment>
<dbReference type="UniPathway" id="UPA00035">
    <property type="reaction ID" value="UER00042"/>
</dbReference>
<dbReference type="InterPro" id="IPR013798">
    <property type="entry name" value="Indole-3-glycerol_P_synth_dom"/>
</dbReference>
<evidence type="ECO:0000256" key="10">
    <source>
        <dbReference type="ARBA" id="ARBA00022605"/>
    </source>
</evidence>
<keyword evidence="12" id="KW-0822">Tryptophan biosynthesis</keyword>
<dbReference type="EC" id="4.1.1.48" evidence="7"/>
<evidence type="ECO:0000256" key="2">
    <source>
        <dbReference type="ARBA" id="ARBA00001633"/>
    </source>
</evidence>
<evidence type="ECO:0000256" key="8">
    <source>
        <dbReference type="ARBA" id="ARBA00012572"/>
    </source>
</evidence>
<dbReference type="GO" id="GO:0004425">
    <property type="term" value="F:indole-3-glycerol-phosphate synthase activity"/>
    <property type="evidence" value="ECO:0007669"/>
    <property type="project" value="UniProtKB-EC"/>
</dbReference>
<proteinExistence type="inferred from homology"/>
<dbReference type="InterPro" id="IPR001468">
    <property type="entry name" value="Indole-3-GlycerolPSynthase_CS"/>
</dbReference>
<evidence type="ECO:0000313" key="21">
    <source>
        <dbReference type="EMBL" id="KIJ34297.1"/>
    </source>
</evidence>
<dbReference type="CDD" id="cd00331">
    <property type="entry name" value="IGPS"/>
    <property type="match status" value="1"/>
</dbReference>
<evidence type="ECO:0000256" key="13">
    <source>
        <dbReference type="ARBA" id="ARBA00022962"/>
    </source>
</evidence>
<dbReference type="Pfam" id="PF00697">
    <property type="entry name" value="PRAI"/>
    <property type="match status" value="1"/>
</dbReference>
<dbReference type="InterPro" id="IPR045186">
    <property type="entry name" value="Indole-3-glycerol_P_synth"/>
</dbReference>
<name>A0A0C9UYC1_SPHS4</name>
<dbReference type="EC" id="5.3.1.24" evidence="8"/>